<dbReference type="PANTHER" id="PTHR24169:SF25">
    <property type="entry name" value="DORSAL-RELATED IMMUNITY FACTOR DIF-RELATED"/>
    <property type="match status" value="1"/>
</dbReference>
<dbReference type="EMBL" id="OU963870">
    <property type="protein sequence ID" value="CAH0395667.1"/>
    <property type="molecule type" value="Genomic_DNA"/>
</dbReference>
<reference evidence="3" key="1">
    <citation type="submission" date="2021-12" db="EMBL/GenBank/DDBJ databases">
        <authorList>
            <person name="King R."/>
        </authorList>
    </citation>
    <scope>NUCLEOTIDE SEQUENCE</scope>
</reference>
<dbReference type="Pfam" id="PF00554">
    <property type="entry name" value="RHD_DNA_bind"/>
    <property type="match status" value="1"/>
</dbReference>
<proteinExistence type="predicted"/>
<dbReference type="PROSITE" id="PS50254">
    <property type="entry name" value="REL_2"/>
    <property type="match status" value="1"/>
</dbReference>
<dbReference type="SUPFAM" id="SSF49417">
    <property type="entry name" value="p53-like transcription factors"/>
    <property type="match status" value="1"/>
</dbReference>
<feature type="region of interest" description="Disordered" evidence="1">
    <location>
        <begin position="631"/>
        <end position="683"/>
    </location>
</feature>
<feature type="region of interest" description="Disordered" evidence="1">
    <location>
        <begin position="573"/>
        <end position="594"/>
    </location>
</feature>
<dbReference type="AlphaFoldDB" id="A0A9P0ANG7"/>
<dbReference type="InterPro" id="IPR002909">
    <property type="entry name" value="IPT_dom"/>
</dbReference>
<dbReference type="GO" id="GO:0045944">
    <property type="term" value="P:positive regulation of transcription by RNA polymerase II"/>
    <property type="evidence" value="ECO:0007669"/>
    <property type="project" value="TreeGrafter"/>
</dbReference>
<dbReference type="InterPro" id="IPR013783">
    <property type="entry name" value="Ig-like_fold"/>
</dbReference>
<dbReference type="PANTHER" id="PTHR24169">
    <property type="entry name" value="NUCLEAR FACTOR NF-KAPPA-B PROTEIN"/>
    <property type="match status" value="1"/>
</dbReference>
<dbReference type="GO" id="GO:0048731">
    <property type="term" value="P:system development"/>
    <property type="evidence" value="ECO:0007669"/>
    <property type="project" value="UniProtKB-ARBA"/>
</dbReference>
<accession>A0A9P0ANG7</accession>
<dbReference type="SUPFAM" id="SSF81296">
    <property type="entry name" value="E set domains"/>
    <property type="match status" value="1"/>
</dbReference>
<evidence type="ECO:0000313" key="3">
    <source>
        <dbReference type="EMBL" id="CAH0395667.1"/>
    </source>
</evidence>
<feature type="region of interest" description="Disordered" evidence="1">
    <location>
        <begin position="714"/>
        <end position="734"/>
    </location>
</feature>
<protein>
    <recommendedName>
        <fullName evidence="2">RHD domain-containing protein</fullName>
    </recommendedName>
</protein>
<dbReference type="GO" id="GO:0034097">
    <property type="term" value="P:response to cytokine"/>
    <property type="evidence" value="ECO:0007669"/>
    <property type="project" value="TreeGrafter"/>
</dbReference>
<keyword evidence="4" id="KW-1185">Reference proteome</keyword>
<feature type="compositionally biased region" description="Basic residues" evidence="1">
    <location>
        <begin position="631"/>
        <end position="652"/>
    </location>
</feature>
<dbReference type="GO" id="GO:0045087">
    <property type="term" value="P:innate immune response"/>
    <property type="evidence" value="ECO:0007669"/>
    <property type="project" value="TreeGrafter"/>
</dbReference>
<dbReference type="Proteomes" id="UP001152759">
    <property type="component" value="Chromosome 9"/>
</dbReference>
<dbReference type="InterPro" id="IPR008967">
    <property type="entry name" value="p53-like_TF_DNA-bd_sf"/>
</dbReference>
<dbReference type="GO" id="GO:0005634">
    <property type="term" value="C:nucleus"/>
    <property type="evidence" value="ECO:0007669"/>
    <property type="project" value="TreeGrafter"/>
</dbReference>
<sequence length="896" mass="98634">MFVETCGDLGDDDYLRVFADVITGDSRVEDAVVPPEEPVLAPPQGPVMAPPSSGPGHLGCQGAEPSGGMSIEILEQPDNQRYRYVSEGRTAGSIRGVSSGSGAKCKQSRDTSVTYPTIQINGYRGRVVVVVSCVTKDYPHKAHPHKLVGKEGCKRGICTVEVNNESMTASFPNLGIQCIKRKDMVAALEEREKIKVDPFRMGFSHKNQVNTIDLNVVRFCFQAFFRTNQWVTIPPVVSEPIYDKKAMSNLQICRICPPSASVLGGTEVILTCEKVTRDDIEVWIYEKNSSGEIVWEEKTEFQPQDVHHQYAIAFRLPTYKSLEVENPVQAYLELRRPSDQASSVPRPFQLTPLDAGRSAFRNKSKRSILSSLLSNKVEAVASKRDANKNIKIIAETVTTATNLDETNNNIVLVNGTEAEIHPGAEPQIEPKMGDIFEANQVSNQTVTELNNNVSVSEPTEPVTVGDLTKENIAEFINKLKLDEKPTESLILGSYKDSNANFFTDSISEVAGVDDTAGGEVEDFEIYSSMHLAMKNPVDFTNLPLFQDTYEDVIPSCPPRPSSESKSVVLAKLREKDEKPLDLSPDGVPPLPPKRVKKNAGMFKTLPPVPEKQKTNIFQKLFLSEKEEQKHLGRRVLKGRQHPVHLKRKRRRQQSTDSKLSDSSFYRGSAIPGTNTGGIPNLTIKREPEFSPVYNPGYPNVQSPSLYAASASRSPSVYAPSTSRTPSPGMDYHHSPGSQNFGMAPGSHMMDGVMTDQPSAVINETINASHVSATLHYAGGQMYTNPEPQNDFSTSAALNNLGGMNPSFPDYTPLSRVTGQNVYNIESQNTNYVNLDTPTQGVENSISSLPESISNINLSDYIPNRMTDSTNSMMDSFSKYLNSTIQELPDVDNNNQG</sequence>
<organism evidence="3 4">
    <name type="scientific">Bemisia tabaci</name>
    <name type="common">Sweetpotato whitefly</name>
    <name type="synonym">Aleurodes tabaci</name>
    <dbReference type="NCBI Taxonomy" id="7038"/>
    <lineage>
        <taxon>Eukaryota</taxon>
        <taxon>Metazoa</taxon>
        <taxon>Ecdysozoa</taxon>
        <taxon>Arthropoda</taxon>
        <taxon>Hexapoda</taxon>
        <taxon>Insecta</taxon>
        <taxon>Pterygota</taxon>
        <taxon>Neoptera</taxon>
        <taxon>Paraneoptera</taxon>
        <taxon>Hemiptera</taxon>
        <taxon>Sternorrhyncha</taxon>
        <taxon>Aleyrodoidea</taxon>
        <taxon>Aleyrodidae</taxon>
        <taxon>Aleyrodinae</taxon>
        <taxon>Bemisia</taxon>
    </lineage>
</organism>
<dbReference type="InterPro" id="IPR014756">
    <property type="entry name" value="Ig_E-set"/>
</dbReference>
<feature type="domain" description="RHD" evidence="2">
    <location>
        <begin position="66"/>
        <end position="248"/>
    </location>
</feature>
<dbReference type="PRINTS" id="PR00057">
    <property type="entry name" value="NFKBTNSCPFCT"/>
</dbReference>
<dbReference type="GO" id="GO:0000978">
    <property type="term" value="F:RNA polymerase II cis-regulatory region sequence-specific DNA binding"/>
    <property type="evidence" value="ECO:0007669"/>
    <property type="project" value="TreeGrafter"/>
</dbReference>
<dbReference type="InterPro" id="IPR000451">
    <property type="entry name" value="NFkB/Dor"/>
</dbReference>
<feature type="region of interest" description="Disordered" evidence="1">
    <location>
        <begin position="36"/>
        <end position="58"/>
    </location>
</feature>
<evidence type="ECO:0000313" key="4">
    <source>
        <dbReference type="Proteomes" id="UP001152759"/>
    </source>
</evidence>
<dbReference type="GO" id="GO:0033554">
    <property type="term" value="P:cellular response to stress"/>
    <property type="evidence" value="ECO:0007669"/>
    <property type="project" value="TreeGrafter"/>
</dbReference>
<dbReference type="GO" id="GO:0007249">
    <property type="term" value="P:canonical NF-kappaB signal transduction"/>
    <property type="evidence" value="ECO:0007669"/>
    <property type="project" value="TreeGrafter"/>
</dbReference>
<dbReference type="InterPro" id="IPR011539">
    <property type="entry name" value="RHD_DNA_bind_dom"/>
</dbReference>
<dbReference type="GO" id="GO:0000981">
    <property type="term" value="F:DNA-binding transcription factor activity, RNA polymerase II-specific"/>
    <property type="evidence" value="ECO:0007669"/>
    <property type="project" value="TreeGrafter"/>
</dbReference>
<dbReference type="GO" id="GO:0038061">
    <property type="term" value="P:non-canonical NF-kappaB signal transduction"/>
    <property type="evidence" value="ECO:0007669"/>
    <property type="project" value="TreeGrafter"/>
</dbReference>
<feature type="compositionally biased region" description="Pro residues" evidence="1">
    <location>
        <begin position="36"/>
        <end position="53"/>
    </location>
</feature>
<dbReference type="Pfam" id="PF16179">
    <property type="entry name" value="RHD_dimer"/>
    <property type="match status" value="1"/>
</dbReference>
<dbReference type="Gene3D" id="2.60.40.10">
    <property type="entry name" value="Immunoglobulins"/>
    <property type="match status" value="1"/>
</dbReference>
<dbReference type="SMART" id="SM00429">
    <property type="entry name" value="IPT"/>
    <property type="match status" value="1"/>
</dbReference>
<gene>
    <name evidence="3" type="ORF">BEMITA_LOCUS13829</name>
</gene>
<dbReference type="GO" id="GO:0048468">
    <property type="term" value="P:cell development"/>
    <property type="evidence" value="ECO:0007669"/>
    <property type="project" value="UniProtKB-ARBA"/>
</dbReference>
<evidence type="ECO:0000259" key="2">
    <source>
        <dbReference type="PROSITE" id="PS50254"/>
    </source>
</evidence>
<evidence type="ECO:0000256" key="1">
    <source>
        <dbReference type="SAM" id="MobiDB-lite"/>
    </source>
</evidence>
<feature type="compositionally biased region" description="Polar residues" evidence="1">
    <location>
        <begin position="714"/>
        <end position="725"/>
    </location>
</feature>
<dbReference type="InterPro" id="IPR032397">
    <property type="entry name" value="RHD_dimer"/>
</dbReference>
<dbReference type="GO" id="GO:0005737">
    <property type="term" value="C:cytoplasm"/>
    <property type="evidence" value="ECO:0007669"/>
    <property type="project" value="InterPro"/>
</dbReference>
<name>A0A9P0ANG7_BEMTA</name>
<feature type="compositionally biased region" description="Polar residues" evidence="1">
    <location>
        <begin position="654"/>
        <end position="677"/>
    </location>
</feature>
<dbReference type="Gene3D" id="2.60.40.340">
    <property type="entry name" value="Rel homology domain (RHD), DNA-binding domain"/>
    <property type="match status" value="1"/>
</dbReference>
<dbReference type="InterPro" id="IPR037059">
    <property type="entry name" value="RHD_DNA_bind_dom_sf"/>
</dbReference>